<dbReference type="EMBL" id="BQMJ01000002">
    <property type="protein sequence ID" value="GJQ08486.1"/>
    <property type="molecule type" value="Genomic_DNA"/>
</dbReference>
<feature type="compositionally biased region" description="Basic and acidic residues" evidence="3">
    <location>
        <begin position="324"/>
        <end position="355"/>
    </location>
</feature>
<evidence type="ECO:0000313" key="6">
    <source>
        <dbReference type="Proteomes" id="UP001061958"/>
    </source>
</evidence>
<dbReference type="PROSITE" id="PS50102">
    <property type="entry name" value="RRM"/>
    <property type="match status" value="2"/>
</dbReference>
<feature type="compositionally biased region" description="Basic and acidic residues" evidence="3">
    <location>
        <begin position="411"/>
        <end position="442"/>
    </location>
</feature>
<keyword evidence="6" id="KW-1185">Reference proteome</keyword>
<protein>
    <recommendedName>
        <fullName evidence="4">RRM domain-containing protein</fullName>
    </recommendedName>
</protein>
<dbReference type="PANTHER" id="PTHR48025:SF1">
    <property type="entry name" value="RRM DOMAIN-CONTAINING PROTEIN"/>
    <property type="match status" value="1"/>
</dbReference>
<feature type="compositionally biased region" description="Basic and acidic residues" evidence="3">
    <location>
        <begin position="367"/>
        <end position="401"/>
    </location>
</feature>
<dbReference type="OrthoDB" id="5970at2759"/>
<dbReference type="SUPFAM" id="SSF54928">
    <property type="entry name" value="RNA-binding domain, RBD"/>
    <property type="match status" value="2"/>
</dbReference>
<evidence type="ECO:0000256" key="2">
    <source>
        <dbReference type="PROSITE-ProRule" id="PRU00176"/>
    </source>
</evidence>
<gene>
    <name evidence="5" type="ORF">GpartN1_g277.t1</name>
</gene>
<proteinExistence type="predicted"/>
<feature type="compositionally biased region" description="Basic and acidic residues" evidence="3">
    <location>
        <begin position="20"/>
        <end position="36"/>
    </location>
</feature>
<accession>A0A9C7UMQ0</accession>
<feature type="region of interest" description="Disordered" evidence="3">
    <location>
        <begin position="1"/>
        <end position="56"/>
    </location>
</feature>
<dbReference type="InterPro" id="IPR012677">
    <property type="entry name" value="Nucleotide-bd_a/b_plait_sf"/>
</dbReference>
<organism evidence="5 6">
    <name type="scientific">Galdieria partita</name>
    <dbReference type="NCBI Taxonomy" id="83374"/>
    <lineage>
        <taxon>Eukaryota</taxon>
        <taxon>Rhodophyta</taxon>
        <taxon>Bangiophyceae</taxon>
        <taxon>Galdieriales</taxon>
        <taxon>Galdieriaceae</taxon>
        <taxon>Galdieria</taxon>
    </lineage>
</organism>
<dbReference type="InterPro" id="IPR000504">
    <property type="entry name" value="RRM_dom"/>
</dbReference>
<evidence type="ECO:0000256" key="1">
    <source>
        <dbReference type="ARBA" id="ARBA00022884"/>
    </source>
</evidence>
<name>A0A9C7UMQ0_9RHOD</name>
<dbReference type="GO" id="GO:0003729">
    <property type="term" value="F:mRNA binding"/>
    <property type="evidence" value="ECO:0007669"/>
    <property type="project" value="TreeGrafter"/>
</dbReference>
<feature type="domain" description="RRM" evidence="4">
    <location>
        <begin position="58"/>
        <end position="132"/>
    </location>
</feature>
<evidence type="ECO:0000313" key="5">
    <source>
        <dbReference type="EMBL" id="GJQ08486.1"/>
    </source>
</evidence>
<dbReference type="PANTHER" id="PTHR48025">
    <property type="entry name" value="OS02G0815200 PROTEIN"/>
    <property type="match status" value="1"/>
</dbReference>
<dbReference type="Pfam" id="PF00076">
    <property type="entry name" value="RRM_1"/>
    <property type="match status" value="2"/>
</dbReference>
<dbReference type="CDD" id="cd00590">
    <property type="entry name" value="RRM_SF"/>
    <property type="match status" value="2"/>
</dbReference>
<dbReference type="SMART" id="SM00360">
    <property type="entry name" value="RRM"/>
    <property type="match status" value="2"/>
</dbReference>
<dbReference type="InterPro" id="IPR050502">
    <property type="entry name" value="Euk_RNA-bind_prot"/>
</dbReference>
<reference evidence="5" key="2">
    <citation type="submission" date="2022-01" db="EMBL/GenBank/DDBJ databases">
        <authorList>
            <person name="Hirooka S."/>
            <person name="Miyagishima S.Y."/>
        </authorList>
    </citation>
    <scope>NUCLEOTIDE SEQUENCE</scope>
    <source>
        <strain evidence="5">NBRC 102759</strain>
    </source>
</reference>
<keyword evidence="1 2" id="KW-0694">RNA-binding</keyword>
<comment type="caution">
    <text evidence="5">The sequence shown here is derived from an EMBL/GenBank/DDBJ whole genome shotgun (WGS) entry which is preliminary data.</text>
</comment>
<dbReference type="AlphaFoldDB" id="A0A9C7UMQ0"/>
<reference evidence="5" key="1">
    <citation type="journal article" date="2022" name="Proc. Natl. Acad. Sci. U.S.A.">
        <title>Life cycle and functional genomics of the unicellular red alga Galdieria for elucidating algal and plant evolution and industrial use.</title>
        <authorList>
            <person name="Hirooka S."/>
            <person name="Itabashi T."/>
            <person name="Ichinose T.M."/>
            <person name="Onuma R."/>
            <person name="Fujiwara T."/>
            <person name="Yamashita S."/>
            <person name="Jong L.W."/>
            <person name="Tomita R."/>
            <person name="Iwane A.H."/>
            <person name="Miyagishima S.Y."/>
        </authorList>
    </citation>
    <scope>NUCLEOTIDE SEQUENCE</scope>
    <source>
        <strain evidence="5">NBRC 102759</strain>
    </source>
</reference>
<feature type="compositionally biased region" description="Basic and acidic residues" evidence="3">
    <location>
        <begin position="304"/>
        <end position="313"/>
    </location>
</feature>
<feature type="compositionally biased region" description="Basic and acidic residues" evidence="3">
    <location>
        <begin position="452"/>
        <end position="483"/>
    </location>
</feature>
<dbReference type="Proteomes" id="UP001061958">
    <property type="component" value="Unassembled WGS sequence"/>
</dbReference>
<feature type="region of interest" description="Disordered" evidence="3">
    <location>
        <begin position="228"/>
        <end position="483"/>
    </location>
</feature>
<feature type="domain" description="RRM" evidence="4">
    <location>
        <begin position="153"/>
        <end position="224"/>
    </location>
</feature>
<evidence type="ECO:0000259" key="4">
    <source>
        <dbReference type="PROSITE" id="PS50102"/>
    </source>
</evidence>
<dbReference type="Gene3D" id="3.30.70.330">
    <property type="match status" value="2"/>
</dbReference>
<sequence>MSEVSWEEAGRSPDQAMSDHQSRSREQNDSFERDDVIYPNKTHSNPSSEAEKDGSRHRQLYVGNIPPDATVLQIQKLFEEFQPNARVDLKSGFAFVFLEDGEQAERAIRLLNGTKKEELFGFRTLKVEFAKDASLVKQREEERKRRAEQNPTESLFVTNFPSYFRERDLERIFDQFGKVVNVEIIRSYAFVTFASVKDSSLAYERMHHFTLDDGRELHVEYVTASRVGRRLPRERDPRYGHRRRSPRRYPSLSPPSRRTPRSRSGSLDREDKRRRLTSYRMSSERKYSSRRTSSRNSSPVQERSPSRPIREYTRNIPRSPVGRDLLRESRDERDQTLRRREIGESSRDLSPERGSPRYSHIRKSPARPRDREDSPRSRREAEHRELERKRTRSPGDSDYSRRRYKNSLSEASRRESYLEADRKPFNNHNGERRARGSPDYYDRRRHSVRQARSYEERDYQRKDRSSTETRSTGERRPMEGRIR</sequence>
<dbReference type="InterPro" id="IPR035979">
    <property type="entry name" value="RBD_domain_sf"/>
</dbReference>
<evidence type="ECO:0000256" key="3">
    <source>
        <dbReference type="SAM" id="MobiDB-lite"/>
    </source>
</evidence>